<evidence type="ECO:0000256" key="1">
    <source>
        <dbReference type="PROSITE-ProRule" id="PRU00285"/>
    </source>
</evidence>
<evidence type="ECO:0000259" key="3">
    <source>
        <dbReference type="PROSITE" id="PS01031"/>
    </source>
</evidence>
<proteinExistence type="inferred from homology"/>
<evidence type="ECO:0000313" key="4">
    <source>
        <dbReference type="EMBL" id="HIP57585.1"/>
    </source>
</evidence>
<evidence type="ECO:0000313" key="5">
    <source>
        <dbReference type="Proteomes" id="UP000605805"/>
    </source>
</evidence>
<reference evidence="4" key="1">
    <citation type="journal article" date="2020" name="ISME J.">
        <title>Gammaproteobacteria mediating utilization of methyl-, sulfur- and petroleum organic compounds in deep ocean hydrothermal plumes.</title>
        <authorList>
            <person name="Zhou Z."/>
            <person name="Liu Y."/>
            <person name="Pan J."/>
            <person name="Cron B.R."/>
            <person name="Toner B.M."/>
            <person name="Anantharaman K."/>
            <person name="Breier J.A."/>
            <person name="Dick G.J."/>
            <person name="Li M."/>
        </authorList>
    </citation>
    <scope>NUCLEOTIDE SEQUENCE</scope>
    <source>
        <strain evidence="4">SZUA-1435</strain>
    </source>
</reference>
<protein>
    <submittedName>
        <fullName evidence="4">Hsp20/alpha crystallin family protein</fullName>
    </submittedName>
</protein>
<dbReference type="Proteomes" id="UP000605805">
    <property type="component" value="Unassembled WGS sequence"/>
</dbReference>
<dbReference type="SUPFAM" id="SSF49764">
    <property type="entry name" value="HSP20-like chaperones"/>
    <property type="match status" value="1"/>
</dbReference>
<comment type="similarity">
    <text evidence="1 2">Belongs to the small heat shock protein (HSP20) family.</text>
</comment>
<feature type="domain" description="SHSP" evidence="3">
    <location>
        <begin position="51"/>
        <end position="149"/>
    </location>
</feature>
<dbReference type="Pfam" id="PF00011">
    <property type="entry name" value="HSP20"/>
    <property type="match status" value="1"/>
</dbReference>
<dbReference type="CDD" id="cd06464">
    <property type="entry name" value="ACD_sHsps-like"/>
    <property type="match status" value="1"/>
</dbReference>
<dbReference type="Gene3D" id="2.60.40.790">
    <property type="match status" value="1"/>
</dbReference>
<dbReference type="AlphaFoldDB" id="A0A832YTP1"/>
<evidence type="ECO:0000256" key="2">
    <source>
        <dbReference type="RuleBase" id="RU003616"/>
    </source>
</evidence>
<dbReference type="PROSITE" id="PS01031">
    <property type="entry name" value="SHSP"/>
    <property type="match status" value="1"/>
</dbReference>
<accession>A0A832YTP1</accession>
<gene>
    <name evidence="4" type="ORF">EYH02_05950</name>
</gene>
<comment type="caution">
    <text evidence="4">The sequence shown here is derived from an EMBL/GenBank/DDBJ whole genome shotgun (WGS) entry which is preliminary data.</text>
</comment>
<dbReference type="EMBL" id="DQTV01000121">
    <property type="protein sequence ID" value="HIP57585.1"/>
    <property type="molecule type" value="Genomic_DNA"/>
</dbReference>
<sequence>MGYDEISEMLRRFRREFKELEDYIMKTLRDEVYRLYEDLASIERMFRPMWHHEGYLEPLYSVKDLGDRIVVYIDLPYAEEGSIDVKFVDNKMIIKARLKDQLSYSGWGTRFERMTFNEYRTVIDLPIVVDPNKIRIRSRKGLVEITIFK</sequence>
<organism evidence="4 5">
    <name type="scientific">Ignisphaera aggregans</name>
    <dbReference type="NCBI Taxonomy" id="334771"/>
    <lineage>
        <taxon>Archaea</taxon>
        <taxon>Thermoproteota</taxon>
        <taxon>Thermoprotei</taxon>
        <taxon>Desulfurococcales</taxon>
        <taxon>Desulfurococcaceae</taxon>
        <taxon>Ignisphaera</taxon>
    </lineage>
</organism>
<dbReference type="InterPro" id="IPR008978">
    <property type="entry name" value="HSP20-like_chaperone"/>
</dbReference>
<dbReference type="InterPro" id="IPR002068">
    <property type="entry name" value="A-crystallin/Hsp20_dom"/>
</dbReference>
<name>A0A832YTP1_9CREN</name>